<name>A0AAE4HZ85_9STRE</name>
<dbReference type="Pfam" id="PF13302">
    <property type="entry name" value="Acetyltransf_3"/>
    <property type="match status" value="1"/>
</dbReference>
<dbReference type="PANTHER" id="PTHR43792:SF8">
    <property type="entry name" value="[RIBOSOMAL PROTEIN US5]-ALANINE N-ACETYLTRANSFERASE"/>
    <property type="match status" value="1"/>
</dbReference>
<evidence type="ECO:0000256" key="1">
    <source>
        <dbReference type="ARBA" id="ARBA00022679"/>
    </source>
</evidence>
<dbReference type="Proteomes" id="UP001180515">
    <property type="component" value="Unassembled WGS sequence"/>
</dbReference>
<evidence type="ECO:0000259" key="4">
    <source>
        <dbReference type="PROSITE" id="PS51186"/>
    </source>
</evidence>
<keyword evidence="1" id="KW-0808">Transferase</keyword>
<dbReference type="GO" id="GO:0005737">
    <property type="term" value="C:cytoplasm"/>
    <property type="evidence" value="ECO:0007669"/>
    <property type="project" value="TreeGrafter"/>
</dbReference>
<dbReference type="PROSITE" id="PS51186">
    <property type="entry name" value="GNAT"/>
    <property type="match status" value="1"/>
</dbReference>
<comment type="similarity">
    <text evidence="3">Belongs to the acetyltransferase family. RimJ subfamily.</text>
</comment>
<accession>A0AAE4HZ85</accession>
<dbReference type="EMBL" id="JARQAG010000019">
    <property type="protein sequence ID" value="MDT2732506.1"/>
    <property type="molecule type" value="Genomic_DNA"/>
</dbReference>
<evidence type="ECO:0000313" key="5">
    <source>
        <dbReference type="EMBL" id="MDT2732506.1"/>
    </source>
</evidence>
<dbReference type="GO" id="GO:0008999">
    <property type="term" value="F:protein-N-terminal-alanine acetyltransferase activity"/>
    <property type="evidence" value="ECO:0007669"/>
    <property type="project" value="TreeGrafter"/>
</dbReference>
<dbReference type="InterPro" id="IPR000182">
    <property type="entry name" value="GNAT_dom"/>
</dbReference>
<dbReference type="InterPro" id="IPR051531">
    <property type="entry name" value="N-acetyltransferase"/>
</dbReference>
<gene>
    <name evidence="5" type="ORF">P7G31_09785</name>
</gene>
<reference evidence="5" key="1">
    <citation type="submission" date="2023-03" db="EMBL/GenBank/DDBJ databases">
        <authorList>
            <person name="Shen W."/>
            <person name="Cai J."/>
        </authorList>
    </citation>
    <scope>NUCLEOTIDE SEQUENCE</scope>
    <source>
        <strain evidence="5">P82-2</strain>
    </source>
</reference>
<dbReference type="Gene3D" id="3.40.630.30">
    <property type="match status" value="1"/>
</dbReference>
<organism evidence="5 6">
    <name type="scientific">Streptococcus parauberis</name>
    <dbReference type="NCBI Taxonomy" id="1348"/>
    <lineage>
        <taxon>Bacteria</taxon>
        <taxon>Bacillati</taxon>
        <taxon>Bacillota</taxon>
        <taxon>Bacilli</taxon>
        <taxon>Lactobacillales</taxon>
        <taxon>Streptococcaceae</taxon>
        <taxon>Streptococcus</taxon>
    </lineage>
</organism>
<dbReference type="AlphaFoldDB" id="A0AAE4HZ85"/>
<keyword evidence="2" id="KW-0012">Acyltransferase</keyword>
<dbReference type="PANTHER" id="PTHR43792">
    <property type="entry name" value="GNAT FAMILY, PUTATIVE (AFU_ORTHOLOGUE AFUA_3G00765)-RELATED-RELATED"/>
    <property type="match status" value="1"/>
</dbReference>
<feature type="domain" description="N-acetyltransferase" evidence="4">
    <location>
        <begin position="22"/>
        <end position="181"/>
    </location>
</feature>
<evidence type="ECO:0000313" key="6">
    <source>
        <dbReference type="Proteomes" id="UP001180515"/>
    </source>
</evidence>
<evidence type="ECO:0000256" key="2">
    <source>
        <dbReference type="ARBA" id="ARBA00023315"/>
    </source>
</evidence>
<sequence length="186" mass="21499">MMNITRLLVNFSKNTILETDRLVLKPLSINDLDDYHEYSSDDETLKYDYLPHKTLKESEEGLVTWHLSAPLGKYGLFLKSSGKLIGNINFRPETNEKVFVGYTLNKNYWKKGYATEALQKLISLSFTQLGIKQIFAKVHSENRASTALLLRLGFSLVNVESNVKHYRGYTFDELTYEKRKDILSSF</sequence>
<protein>
    <submittedName>
        <fullName evidence="5">GNAT family N-acetyltransferase</fullName>
    </submittedName>
</protein>
<comment type="caution">
    <text evidence="5">The sequence shown here is derived from an EMBL/GenBank/DDBJ whole genome shotgun (WGS) entry which is preliminary data.</text>
</comment>
<dbReference type="RefSeq" id="WP_311982294.1">
    <property type="nucleotide sequence ID" value="NZ_JARQAG010000019.1"/>
</dbReference>
<dbReference type="SUPFAM" id="SSF55729">
    <property type="entry name" value="Acyl-CoA N-acyltransferases (Nat)"/>
    <property type="match status" value="1"/>
</dbReference>
<proteinExistence type="inferred from homology"/>
<dbReference type="InterPro" id="IPR016181">
    <property type="entry name" value="Acyl_CoA_acyltransferase"/>
</dbReference>
<evidence type="ECO:0000256" key="3">
    <source>
        <dbReference type="ARBA" id="ARBA00038502"/>
    </source>
</evidence>